<keyword evidence="2" id="KW-1185">Reference proteome</keyword>
<evidence type="ECO:0000313" key="2">
    <source>
        <dbReference type="Proteomes" id="UP000053732"/>
    </source>
</evidence>
<dbReference type="Proteomes" id="UP000053732">
    <property type="component" value="Unassembled WGS sequence"/>
</dbReference>
<dbReference type="AlphaFoldDB" id="A0A0G4NXX3"/>
<protein>
    <submittedName>
        <fullName evidence="1">Str. FM013</fullName>
    </submittedName>
</protein>
<dbReference type="EMBL" id="HG793135">
    <property type="protein sequence ID" value="CRL18942.1"/>
    <property type="molecule type" value="Genomic_DNA"/>
</dbReference>
<accession>A0A0G4NXX3</accession>
<sequence>MMDRFLMFRNATRPLSRYFVTQGSRTRHFHRITTDFITQDTTGNLVSKKVPVVIGNIGEAYVLIYPTVGEAFRDASSTAATQDRSEFAELSSASGQHLKPVLDQLEHM</sequence>
<name>A0A0G4NXX3_PENC3</name>
<evidence type="ECO:0000313" key="1">
    <source>
        <dbReference type="EMBL" id="CRL18942.1"/>
    </source>
</evidence>
<proteinExistence type="predicted"/>
<dbReference type="STRING" id="1429867.A0A0G4NXX3"/>
<organism evidence="1 2">
    <name type="scientific">Penicillium camemberti (strain FM 013)</name>
    <dbReference type="NCBI Taxonomy" id="1429867"/>
    <lineage>
        <taxon>Eukaryota</taxon>
        <taxon>Fungi</taxon>
        <taxon>Dikarya</taxon>
        <taxon>Ascomycota</taxon>
        <taxon>Pezizomycotina</taxon>
        <taxon>Eurotiomycetes</taxon>
        <taxon>Eurotiomycetidae</taxon>
        <taxon>Eurotiales</taxon>
        <taxon>Aspergillaceae</taxon>
        <taxon>Penicillium</taxon>
    </lineage>
</organism>
<gene>
    <name evidence="1" type="ORF">PCAMFM013_S002g000812</name>
</gene>
<reference evidence="1 2" key="1">
    <citation type="journal article" date="2014" name="Nat. Commun.">
        <title>Multiple recent horizontal transfers of a large genomic region in cheese making fungi.</title>
        <authorList>
            <person name="Cheeseman K."/>
            <person name="Ropars J."/>
            <person name="Renault P."/>
            <person name="Dupont J."/>
            <person name="Gouzy J."/>
            <person name="Branca A."/>
            <person name="Abraham A.L."/>
            <person name="Ceppi M."/>
            <person name="Conseiller E."/>
            <person name="Debuchy R."/>
            <person name="Malagnac F."/>
            <person name="Goarin A."/>
            <person name="Silar P."/>
            <person name="Lacoste S."/>
            <person name="Sallet E."/>
            <person name="Bensimon A."/>
            <person name="Giraud T."/>
            <person name="Brygoo Y."/>
        </authorList>
    </citation>
    <scope>NUCLEOTIDE SEQUENCE [LARGE SCALE GENOMIC DNA]</scope>
    <source>
        <strain evidence="2">FM 013</strain>
    </source>
</reference>